<dbReference type="STRING" id="638302.HMPREF0908_1254"/>
<reference evidence="13 14" key="1">
    <citation type="submission" date="2009-04" db="EMBL/GenBank/DDBJ databases">
        <authorList>
            <person name="Qin X."/>
            <person name="Bachman B."/>
            <person name="Battles P."/>
            <person name="Bell A."/>
            <person name="Bess C."/>
            <person name="Bickham C."/>
            <person name="Chaboub L."/>
            <person name="Chen D."/>
            <person name="Coyle M."/>
            <person name="Deiros D.R."/>
            <person name="Dinh H."/>
            <person name="Forbes L."/>
            <person name="Fowler G."/>
            <person name="Francisco L."/>
            <person name="Fu Q."/>
            <person name="Gubbala S."/>
            <person name="Hale W."/>
            <person name="Han Y."/>
            <person name="Hemphill L."/>
            <person name="Highlander S.K."/>
            <person name="Hirani K."/>
            <person name="Hogues M."/>
            <person name="Jackson L."/>
            <person name="Jakkamsetti A."/>
            <person name="Javaid M."/>
            <person name="Jiang H."/>
            <person name="Korchina V."/>
            <person name="Kovar C."/>
            <person name="Lara F."/>
            <person name="Lee S."/>
            <person name="Mata R."/>
            <person name="Mathew T."/>
            <person name="Moen C."/>
            <person name="Morales K."/>
            <person name="Munidasa M."/>
            <person name="Nazareth L."/>
            <person name="Ngo R."/>
            <person name="Nguyen L."/>
            <person name="Okwuonu G."/>
            <person name="Ongeri F."/>
            <person name="Patil S."/>
            <person name="Petrosino J."/>
            <person name="Pham C."/>
            <person name="Pham P."/>
            <person name="Pu L.-L."/>
            <person name="Puazo M."/>
            <person name="Raj R."/>
            <person name="Reid J."/>
            <person name="Rouhana J."/>
            <person name="Saada N."/>
            <person name="Shang Y."/>
            <person name="Simmons D."/>
            <person name="Thornton R."/>
            <person name="Warren J."/>
            <person name="Weissenberger G."/>
            <person name="Zhang J."/>
            <person name="Zhang L."/>
            <person name="Zhou C."/>
            <person name="Zhu D."/>
            <person name="Muzny D."/>
            <person name="Worley K."/>
            <person name="Gibbs R."/>
        </authorList>
    </citation>
    <scope>NUCLEOTIDE SEQUENCE [LARGE SCALE GENOMIC DNA]</scope>
    <source>
        <strain evidence="13 14">ATCC 43531</strain>
    </source>
</reference>
<evidence type="ECO:0000256" key="7">
    <source>
        <dbReference type="ARBA" id="ARBA00023027"/>
    </source>
</evidence>
<dbReference type="SUPFAM" id="SSF51735">
    <property type="entry name" value="NAD(P)-binding Rossmann-fold domains"/>
    <property type="match status" value="1"/>
</dbReference>
<sequence>MYYVYVKEYGRLSERFDLFSSFVYNRGVTVYDRMGEGIRMKILAADGISPEGIGLLTDYEVDVRDKISHEELLDVIGDYDALMVRSASKVTADVLERAGKLKIIGRAGVGVDNIDVKAATERGIIVINSPGGNTIAATEHTVAMMLAMARNIPTADATMHAGQWNRKAYVGVELRGKTLGVIGMGRIGGGVAKRALAFDMNVIAYDPYINEERAKALGVTVGTLDDIIEQADFITVHMPLTKETRGMISMAQMRRMKQGVRLVNCARGGIINEHDLAEAVREGIVAGAAIDVFESEPLAEDSPLRSVPGIVLTPHLGASTVEAQIGVSVDVAKGICAALRGEPVLAAVNMAPVSKEVMRVIRPYIALAEQLGCTACSLAEGPISQVEVVYNGEITEVNTSFLTTAILKGMLNPILESEINYVNAPSVAKSRGIKVSEIREKETSHYSTLITVRVTASGGTSEVQGALFGEEGRIVRINRFRVDVDPHARILICPHINRPGVIGTIGSIMGAAGINISSMQVGKSDRKGMNIMVLTIDHDISDDVLARVLAVEGIFDAKLVNFEAI</sequence>
<dbReference type="PROSITE" id="PS00670">
    <property type="entry name" value="D_2_HYDROXYACID_DH_2"/>
    <property type="match status" value="1"/>
</dbReference>
<evidence type="ECO:0000256" key="2">
    <source>
        <dbReference type="ARBA" id="ARBA00005216"/>
    </source>
</evidence>
<comment type="pathway">
    <text evidence="2 11">Amino-acid biosynthesis; L-serine biosynthesis; L-serine from 3-phospho-D-glycerate: step 1/3.</text>
</comment>
<dbReference type="eggNOG" id="COG0111">
    <property type="taxonomic scope" value="Bacteria"/>
</dbReference>
<dbReference type="PANTHER" id="PTHR42789:SF1">
    <property type="entry name" value="D-ISOMER SPECIFIC 2-HYDROXYACID DEHYDROGENASE FAMILY PROTEIN (AFU_ORTHOLOGUE AFUA_6G10090)"/>
    <property type="match status" value="1"/>
</dbReference>
<evidence type="ECO:0000256" key="3">
    <source>
        <dbReference type="ARBA" id="ARBA00005854"/>
    </source>
</evidence>
<dbReference type="Gene3D" id="3.40.50.720">
    <property type="entry name" value="NAD(P)-binding Rossmann-like Domain"/>
    <property type="match status" value="2"/>
</dbReference>
<dbReference type="Pfam" id="PF02826">
    <property type="entry name" value="2-Hacid_dh_C"/>
    <property type="match status" value="1"/>
</dbReference>
<dbReference type="EC" id="1.1.1.95" evidence="11"/>
<comment type="similarity">
    <text evidence="3 11">Belongs to the D-isomer specific 2-hydroxyacid dehydrogenase family.</text>
</comment>
<comment type="catalytic activity">
    <reaction evidence="10 11">
        <text>(2R)-3-phosphoglycerate + NAD(+) = 3-phosphooxypyruvate + NADH + H(+)</text>
        <dbReference type="Rhea" id="RHEA:12641"/>
        <dbReference type="ChEBI" id="CHEBI:15378"/>
        <dbReference type="ChEBI" id="CHEBI:18110"/>
        <dbReference type="ChEBI" id="CHEBI:57540"/>
        <dbReference type="ChEBI" id="CHEBI:57945"/>
        <dbReference type="ChEBI" id="CHEBI:58272"/>
        <dbReference type="EC" id="1.1.1.95"/>
    </reaction>
</comment>
<evidence type="ECO:0000256" key="9">
    <source>
        <dbReference type="ARBA" id="ARBA00048126"/>
    </source>
</evidence>
<gene>
    <name evidence="13" type="primary">serA</name>
    <name evidence="13" type="ORF">HMPREF0908_1254</name>
</gene>
<protein>
    <recommendedName>
        <fullName evidence="4 11">D-3-phosphoglycerate dehydrogenase</fullName>
        <ecNumber evidence="11">1.1.1.95</ecNumber>
    </recommendedName>
</protein>
<keyword evidence="7 11" id="KW-0520">NAD</keyword>
<comment type="function">
    <text evidence="1">Catalyzes the reversible oxidation of 3-phospho-D-glycerate to 3-phosphonooxypyruvate, the first step of the phosphorylated L-serine biosynthesis pathway. Also catalyzes the reversible oxidation of 2-hydroxyglutarate to 2-oxoglutarate.</text>
</comment>
<evidence type="ECO:0000256" key="11">
    <source>
        <dbReference type="RuleBase" id="RU363003"/>
    </source>
</evidence>
<dbReference type="InterPro" id="IPR006140">
    <property type="entry name" value="D-isomer_DH_NAD-bd"/>
</dbReference>
<dbReference type="CDD" id="cd12173">
    <property type="entry name" value="PGDH_4"/>
    <property type="match status" value="1"/>
</dbReference>
<dbReference type="UniPathway" id="UPA00135">
    <property type="reaction ID" value="UER00196"/>
</dbReference>
<comment type="catalytic activity">
    <reaction evidence="9">
        <text>(R)-2-hydroxyglutarate + NAD(+) = 2-oxoglutarate + NADH + H(+)</text>
        <dbReference type="Rhea" id="RHEA:49612"/>
        <dbReference type="ChEBI" id="CHEBI:15378"/>
        <dbReference type="ChEBI" id="CHEBI:15801"/>
        <dbReference type="ChEBI" id="CHEBI:16810"/>
        <dbReference type="ChEBI" id="CHEBI:57540"/>
        <dbReference type="ChEBI" id="CHEBI:57945"/>
        <dbReference type="EC" id="1.1.1.399"/>
    </reaction>
</comment>
<dbReference type="AlphaFoldDB" id="C4V410"/>
<feature type="domain" description="ACT" evidence="12">
    <location>
        <begin position="490"/>
        <end position="562"/>
    </location>
</feature>
<dbReference type="InterPro" id="IPR029752">
    <property type="entry name" value="D-isomer_DH_CS1"/>
</dbReference>
<dbReference type="InterPro" id="IPR045865">
    <property type="entry name" value="ACT-like_dom_sf"/>
</dbReference>
<dbReference type="FunFam" id="3.40.50.720:FF:000021">
    <property type="entry name" value="D-3-phosphoglycerate dehydrogenase"/>
    <property type="match status" value="1"/>
</dbReference>
<dbReference type="Pfam" id="PF01842">
    <property type="entry name" value="ACT"/>
    <property type="match status" value="1"/>
</dbReference>
<dbReference type="Gene3D" id="3.30.70.260">
    <property type="match status" value="1"/>
</dbReference>
<evidence type="ECO:0000256" key="10">
    <source>
        <dbReference type="ARBA" id="ARBA00048731"/>
    </source>
</evidence>
<dbReference type="PANTHER" id="PTHR42789">
    <property type="entry name" value="D-ISOMER SPECIFIC 2-HYDROXYACID DEHYDROGENASE FAMILY PROTEIN (AFU_ORTHOLOGUE AFUA_6G10090)"/>
    <property type="match status" value="1"/>
</dbReference>
<dbReference type="PROSITE" id="PS00671">
    <property type="entry name" value="D_2_HYDROXYACID_DH_3"/>
    <property type="match status" value="1"/>
</dbReference>
<evidence type="ECO:0000256" key="4">
    <source>
        <dbReference type="ARBA" id="ARBA00021582"/>
    </source>
</evidence>
<dbReference type="PROSITE" id="PS00065">
    <property type="entry name" value="D_2_HYDROXYACID_DH_1"/>
    <property type="match status" value="1"/>
</dbReference>
<dbReference type="InterPro" id="IPR006236">
    <property type="entry name" value="PGDH"/>
</dbReference>
<keyword evidence="14" id="KW-1185">Reference proteome</keyword>
<keyword evidence="8 11" id="KW-0718">Serine biosynthesis</keyword>
<dbReference type="SUPFAM" id="SSF143548">
    <property type="entry name" value="Serine metabolism enzymes domain"/>
    <property type="match status" value="1"/>
</dbReference>
<organism evidence="13 14">
    <name type="scientific">Selenomonas flueggei ATCC 43531</name>
    <dbReference type="NCBI Taxonomy" id="638302"/>
    <lineage>
        <taxon>Bacteria</taxon>
        <taxon>Bacillati</taxon>
        <taxon>Bacillota</taxon>
        <taxon>Negativicutes</taxon>
        <taxon>Selenomonadales</taxon>
        <taxon>Selenomonadaceae</taxon>
        <taxon>Selenomonas</taxon>
    </lineage>
</organism>
<dbReference type="InterPro" id="IPR036291">
    <property type="entry name" value="NAD(P)-bd_dom_sf"/>
</dbReference>
<evidence type="ECO:0000256" key="5">
    <source>
        <dbReference type="ARBA" id="ARBA00022605"/>
    </source>
</evidence>
<keyword evidence="6 11" id="KW-0560">Oxidoreductase</keyword>
<dbReference type="InterPro" id="IPR050857">
    <property type="entry name" value="D-2-hydroxyacid_DH"/>
</dbReference>
<dbReference type="GO" id="GO:0051287">
    <property type="term" value="F:NAD binding"/>
    <property type="evidence" value="ECO:0007669"/>
    <property type="project" value="UniProtKB-UniRule"/>
</dbReference>
<proteinExistence type="inferred from homology"/>
<dbReference type="InterPro" id="IPR029009">
    <property type="entry name" value="ASB_dom_sf"/>
</dbReference>
<name>C4V410_9FIRM</name>
<dbReference type="PROSITE" id="PS51671">
    <property type="entry name" value="ACT"/>
    <property type="match status" value="1"/>
</dbReference>
<evidence type="ECO:0000256" key="8">
    <source>
        <dbReference type="ARBA" id="ARBA00023299"/>
    </source>
</evidence>
<evidence type="ECO:0000313" key="13">
    <source>
        <dbReference type="EMBL" id="EEQ48274.1"/>
    </source>
</evidence>
<dbReference type="Pfam" id="PF00389">
    <property type="entry name" value="2-Hacid_dh"/>
    <property type="match status" value="1"/>
</dbReference>
<evidence type="ECO:0000256" key="1">
    <source>
        <dbReference type="ARBA" id="ARBA00003800"/>
    </source>
</evidence>
<dbReference type="eggNOG" id="COG2150">
    <property type="taxonomic scope" value="Bacteria"/>
</dbReference>
<dbReference type="InterPro" id="IPR029753">
    <property type="entry name" value="D-isomer_DH_CS"/>
</dbReference>
<dbReference type="InterPro" id="IPR002912">
    <property type="entry name" value="ACT_dom"/>
</dbReference>
<dbReference type="FunFam" id="3.30.1330.90:FF:000003">
    <property type="entry name" value="D-3-phosphoglycerate dehydrogenase"/>
    <property type="match status" value="1"/>
</dbReference>
<dbReference type="CDD" id="cd04902">
    <property type="entry name" value="ACT_3PGDH-xct"/>
    <property type="match status" value="1"/>
</dbReference>
<dbReference type="SUPFAM" id="SSF55021">
    <property type="entry name" value="ACT-like"/>
    <property type="match status" value="1"/>
</dbReference>
<dbReference type="Pfam" id="PF19304">
    <property type="entry name" value="PGDH_inter"/>
    <property type="match status" value="1"/>
</dbReference>
<dbReference type="EMBL" id="ACLA01000020">
    <property type="protein sequence ID" value="EEQ48274.1"/>
    <property type="molecule type" value="Genomic_DNA"/>
</dbReference>
<dbReference type="GO" id="GO:0004617">
    <property type="term" value="F:phosphoglycerate dehydrogenase activity"/>
    <property type="evidence" value="ECO:0007669"/>
    <property type="project" value="UniProtKB-UniRule"/>
</dbReference>
<dbReference type="NCBIfam" id="TIGR01327">
    <property type="entry name" value="PGDH"/>
    <property type="match status" value="1"/>
</dbReference>
<keyword evidence="5 11" id="KW-0028">Amino-acid biosynthesis</keyword>
<dbReference type="InterPro" id="IPR006139">
    <property type="entry name" value="D-isomer_2_OHA_DH_cat_dom"/>
</dbReference>
<evidence type="ECO:0000256" key="6">
    <source>
        <dbReference type="ARBA" id="ARBA00023002"/>
    </source>
</evidence>
<evidence type="ECO:0000313" key="14">
    <source>
        <dbReference type="Proteomes" id="UP000005309"/>
    </source>
</evidence>
<dbReference type="SUPFAM" id="SSF52283">
    <property type="entry name" value="Formate/glycerate dehydrogenase catalytic domain-like"/>
    <property type="match status" value="1"/>
</dbReference>
<dbReference type="InterPro" id="IPR045626">
    <property type="entry name" value="PGDH_ASB_dom"/>
</dbReference>
<evidence type="ECO:0000259" key="12">
    <source>
        <dbReference type="PROSITE" id="PS51671"/>
    </source>
</evidence>
<dbReference type="HOGENOM" id="CLU_019796_8_1_9"/>
<comment type="caution">
    <text evidence="13">The sequence shown here is derived from an EMBL/GenBank/DDBJ whole genome shotgun (WGS) entry which is preliminary data.</text>
</comment>
<dbReference type="Proteomes" id="UP000005309">
    <property type="component" value="Unassembled WGS sequence"/>
</dbReference>
<dbReference type="Gene3D" id="3.30.1330.90">
    <property type="entry name" value="D-3-phosphoglycerate dehydrogenase, domain 3"/>
    <property type="match status" value="1"/>
</dbReference>
<dbReference type="GO" id="GO:0006564">
    <property type="term" value="P:L-serine biosynthetic process"/>
    <property type="evidence" value="ECO:0007669"/>
    <property type="project" value="UniProtKB-UniRule"/>
</dbReference>
<accession>C4V410</accession>